<feature type="transmembrane region" description="Helical" evidence="1">
    <location>
        <begin position="277"/>
        <end position="298"/>
    </location>
</feature>
<feature type="transmembrane region" description="Helical" evidence="1">
    <location>
        <begin position="470"/>
        <end position="492"/>
    </location>
</feature>
<evidence type="ECO:0000313" key="3">
    <source>
        <dbReference type="EMBL" id="KAI0508178.1"/>
    </source>
</evidence>
<keyword evidence="1" id="KW-0472">Membrane</keyword>
<keyword evidence="4" id="KW-1185">Reference proteome</keyword>
<evidence type="ECO:0000256" key="1">
    <source>
        <dbReference type="SAM" id="Phobius"/>
    </source>
</evidence>
<dbReference type="PANTHER" id="PTHR31414:SF18">
    <property type="entry name" value="TRANSMEMBRANE PROTEIN-RELATED"/>
    <property type="match status" value="1"/>
</dbReference>
<keyword evidence="1" id="KW-1133">Transmembrane helix</keyword>
<gene>
    <name evidence="3" type="ORF">KFK09_014312</name>
</gene>
<dbReference type="InterPro" id="IPR040283">
    <property type="entry name" value="DDB_G0292058-like"/>
</dbReference>
<dbReference type="GO" id="GO:0016020">
    <property type="term" value="C:membrane"/>
    <property type="evidence" value="ECO:0007669"/>
    <property type="project" value="TreeGrafter"/>
</dbReference>
<proteinExistence type="predicted"/>
<name>A0A8T3BBJ9_DENNO</name>
<accession>A0A8T3BBJ9</accession>
<dbReference type="PANTHER" id="PTHR31414">
    <property type="entry name" value="TRANSMEMBRANE PROTEIN DDB_G0292058"/>
    <property type="match status" value="1"/>
</dbReference>
<reference evidence="3" key="1">
    <citation type="journal article" date="2022" name="Front. Genet.">
        <title>Chromosome-Scale Assembly of the Dendrobium nobile Genome Provides Insights Into the Molecular Mechanism of the Biosynthesis of the Medicinal Active Ingredient of Dendrobium.</title>
        <authorList>
            <person name="Xu Q."/>
            <person name="Niu S.-C."/>
            <person name="Li K.-L."/>
            <person name="Zheng P.-J."/>
            <person name="Zhang X.-J."/>
            <person name="Jia Y."/>
            <person name="Liu Y."/>
            <person name="Niu Y.-X."/>
            <person name="Yu L.-H."/>
            <person name="Chen D.-F."/>
            <person name="Zhang G.-Q."/>
        </authorList>
    </citation>
    <scope>NUCLEOTIDE SEQUENCE</scope>
    <source>
        <tissue evidence="3">Leaf</tissue>
    </source>
</reference>
<feature type="transmembrane region" description="Helical" evidence="1">
    <location>
        <begin position="140"/>
        <end position="162"/>
    </location>
</feature>
<protein>
    <recommendedName>
        <fullName evidence="5">Transmembrane protein</fullName>
    </recommendedName>
</protein>
<dbReference type="Proteomes" id="UP000829196">
    <property type="component" value="Unassembled WGS sequence"/>
</dbReference>
<dbReference type="OrthoDB" id="1922814at2759"/>
<evidence type="ECO:0008006" key="5">
    <source>
        <dbReference type="Google" id="ProtNLM"/>
    </source>
</evidence>
<dbReference type="AlphaFoldDB" id="A0A8T3BBJ9"/>
<organism evidence="3 4">
    <name type="scientific">Dendrobium nobile</name>
    <name type="common">Orchid</name>
    <dbReference type="NCBI Taxonomy" id="94219"/>
    <lineage>
        <taxon>Eukaryota</taxon>
        <taxon>Viridiplantae</taxon>
        <taxon>Streptophyta</taxon>
        <taxon>Embryophyta</taxon>
        <taxon>Tracheophyta</taxon>
        <taxon>Spermatophyta</taxon>
        <taxon>Magnoliopsida</taxon>
        <taxon>Liliopsida</taxon>
        <taxon>Asparagales</taxon>
        <taxon>Orchidaceae</taxon>
        <taxon>Epidendroideae</taxon>
        <taxon>Malaxideae</taxon>
        <taxon>Dendrobiinae</taxon>
        <taxon>Dendrobium</taxon>
    </lineage>
</organism>
<keyword evidence="1" id="KW-0812">Transmembrane</keyword>
<feature type="signal peptide" evidence="2">
    <location>
        <begin position="1"/>
        <end position="28"/>
    </location>
</feature>
<sequence length="539" mass="60482">MGLTKWSREVMVLLLCIFVLVILKEVEAYRYEKSGRILHFESGRILVENGNISESVLTRRTERVDPLDDLKRYKGGFNITNKHYWGSVIFTGKFGYFIGAAWLLGGLIYAAILIISSLCFSKQGRYERKRPNSFNKGYNWPLLLAISLTFLAIIASGVALGASSMFHSRAKTIKNIVVNATNNASGTIYTVTEAVENLQNATEFSQNVQGSSNIVSTSKKLNDDTRRIERKADRIMRWVGKGLNILNAVTVITISLNLVAILALLGVLRLPRIFRMLIILCWLLIILLWVYFGLYYFFGKFAGDVCLALDEYKQNPERSTLSSILPCNDRGSAAKVLHDVSGRVYDLIQKVNSNITSLKSSFSELEYICNPFSGPPEYTYQPQNCSSDTITVGQVPQLIENYACSANDSGGCKPGEFIPADVYGALKNYSKSMQDILDSYPVMKSLINCQLVKDAFSNILFNHCKPLKKYVHMSWASLAALSTIMVILIFIWESKARRDHKFRSSDGSVKPSSTPTESVEVDATQMVHNDMEHMLEMKE</sequence>
<keyword evidence="2" id="KW-0732">Signal</keyword>
<dbReference type="EMBL" id="JAGYWB010000010">
    <property type="protein sequence ID" value="KAI0508178.1"/>
    <property type="molecule type" value="Genomic_DNA"/>
</dbReference>
<comment type="caution">
    <text evidence="3">The sequence shown here is derived from an EMBL/GenBank/DDBJ whole genome shotgun (WGS) entry which is preliminary data.</text>
</comment>
<evidence type="ECO:0000256" key="2">
    <source>
        <dbReference type="SAM" id="SignalP"/>
    </source>
</evidence>
<feature type="chain" id="PRO_5035857559" description="Transmembrane protein" evidence="2">
    <location>
        <begin position="29"/>
        <end position="539"/>
    </location>
</feature>
<feature type="transmembrane region" description="Helical" evidence="1">
    <location>
        <begin position="245"/>
        <end position="265"/>
    </location>
</feature>
<evidence type="ECO:0000313" key="4">
    <source>
        <dbReference type="Proteomes" id="UP000829196"/>
    </source>
</evidence>
<feature type="transmembrane region" description="Helical" evidence="1">
    <location>
        <begin position="94"/>
        <end position="120"/>
    </location>
</feature>